<comment type="similarity">
    <text evidence="1">Belongs to the HpcH/HpaI aldolase family.</text>
</comment>
<dbReference type="Pfam" id="PF03328">
    <property type="entry name" value="HpcH_HpaI"/>
    <property type="match status" value="1"/>
</dbReference>
<protein>
    <submittedName>
        <fullName evidence="5">HpcH/HpaI aldolase/citrate lyase family protein</fullName>
    </submittedName>
</protein>
<dbReference type="Proteomes" id="UP001595660">
    <property type="component" value="Unassembled WGS sequence"/>
</dbReference>
<evidence type="ECO:0000256" key="3">
    <source>
        <dbReference type="ARBA" id="ARBA00023239"/>
    </source>
</evidence>
<sequence>MHAGTLTEALRAGDAPVGVWSTIPSPVVAELLAADGFDFVVLDGEHSEHTIETLADGVRAVEAATGDADPVVRASGDDPAEIRRVLDLGPAGVVIPQIEDAEAAREAVSATRYPPAGLRGVAGGRASEYGEEIDEYVETADDRVATILQIETPGAVEDAAAIAALDGVDALFVGPADLSARLGAFGEFDSEGFREAVARVTAAAADAGVPVGTLATTPEQVETRRDDWGMDFVVAGTDVGCLRSGASDFLAASE</sequence>
<dbReference type="GeneID" id="69118717"/>
<gene>
    <name evidence="5" type="ORF">ACFOKC_11150</name>
</gene>
<feature type="domain" description="HpcH/HpaI aldolase/citrate lyase" evidence="4">
    <location>
        <begin position="18"/>
        <end position="242"/>
    </location>
</feature>
<comment type="caution">
    <text evidence="5">The sequence shown here is derived from an EMBL/GenBank/DDBJ whole genome shotgun (WGS) entry which is preliminary data.</text>
</comment>
<accession>A0ABD5NGI5</accession>
<evidence type="ECO:0000313" key="6">
    <source>
        <dbReference type="Proteomes" id="UP001595660"/>
    </source>
</evidence>
<name>A0ABD5NGI5_9EURY</name>
<proteinExistence type="inferred from homology"/>
<keyword evidence="2" id="KW-0479">Metal-binding</keyword>
<evidence type="ECO:0000256" key="1">
    <source>
        <dbReference type="ARBA" id="ARBA00005568"/>
    </source>
</evidence>
<dbReference type="PANTHER" id="PTHR30502:SF0">
    <property type="entry name" value="PHOSPHOENOLPYRUVATE CARBOXYLASE FAMILY PROTEIN"/>
    <property type="match status" value="1"/>
</dbReference>
<organism evidence="5 6">
    <name type="scientific">Halobacterium litoreum</name>
    <dbReference type="NCBI Taxonomy" id="2039234"/>
    <lineage>
        <taxon>Archaea</taxon>
        <taxon>Methanobacteriati</taxon>
        <taxon>Methanobacteriota</taxon>
        <taxon>Stenosarchaea group</taxon>
        <taxon>Halobacteria</taxon>
        <taxon>Halobacteriales</taxon>
        <taxon>Halobacteriaceae</taxon>
        <taxon>Halobacterium</taxon>
    </lineage>
</organism>
<dbReference type="AlphaFoldDB" id="A0ABD5NGI5"/>
<dbReference type="EMBL" id="JBHRWN010000002">
    <property type="protein sequence ID" value="MFC3478276.1"/>
    <property type="molecule type" value="Genomic_DNA"/>
</dbReference>
<dbReference type="SUPFAM" id="SSF51621">
    <property type="entry name" value="Phosphoenolpyruvate/pyruvate domain"/>
    <property type="match status" value="1"/>
</dbReference>
<reference evidence="5 6" key="1">
    <citation type="journal article" date="2019" name="Int. J. Syst. Evol. Microbiol.">
        <title>The Global Catalogue of Microorganisms (GCM) 10K type strain sequencing project: providing services to taxonomists for standard genome sequencing and annotation.</title>
        <authorList>
            <consortium name="The Broad Institute Genomics Platform"/>
            <consortium name="The Broad Institute Genome Sequencing Center for Infectious Disease"/>
            <person name="Wu L."/>
            <person name="Ma J."/>
        </authorList>
    </citation>
    <scope>NUCLEOTIDE SEQUENCE [LARGE SCALE GENOMIC DNA]</scope>
    <source>
        <strain evidence="5 6">CGMCC 1.12562</strain>
    </source>
</reference>
<dbReference type="PANTHER" id="PTHR30502">
    <property type="entry name" value="2-KETO-3-DEOXY-L-RHAMNONATE ALDOLASE"/>
    <property type="match status" value="1"/>
</dbReference>
<keyword evidence="6" id="KW-1185">Reference proteome</keyword>
<dbReference type="InterPro" id="IPR005000">
    <property type="entry name" value="Aldolase/citrate-lyase_domain"/>
</dbReference>
<dbReference type="GO" id="GO:0046872">
    <property type="term" value="F:metal ion binding"/>
    <property type="evidence" value="ECO:0007669"/>
    <property type="project" value="UniProtKB-KW"/>
</dbReference>
<dbReference type="GO" id="GO:0016829">
    <property type="term" value="F:lyase activity"/>
    <property type="evidence" value="ECO:0007669"/>
    <property type="project" value="UniProtKB-KW"/>
</dbReference>
<dbReference type="RefSeq" id="WP_232570611.1">
    <property type="nucleotide sequence ID" value="NZ_CP089466.1"/>
</dbReference>
<evidence type="ECO:0000313" key="5">
    <source>
        <dbReference type="EMBL" id="MFC3478276.1"/>
    </source>
</evidence>
<evidence type="ECO:0000259" key="4">
    <source>
        <dbReference type="Pfam" id="PF03328"/>
    </source>
</evidence>
<evidence type="ECO:0000256" key="2">
    <source>
        <dbReference type="ARBA" id="ARBA00022723"/>
    </source>
</evidence>
<dbReference type="Gene3D" id="3.20.20.60">
    <property type="entry name" value="Phosphoenolpyruvate-binding domains"/>
    <property type="match status" value="1"/>
</dbReference>
<keyword evidence="3 5" id="KW-0456">Lyase</keyword>
<dbReference type="InterPro" id="IPR040442">
    <property type="entry name" value="Pyrv_kinase-like_dom_sf"/>
</dbReference>
<dbReference type="InterPro" id="IPR050251">
    <property type="entry name" value="HpcH-HpaI_aldolase"/>
</dbReference>
<dbReference type="InterPro" id="IPR015813">
    <property type="entry name" value="Pyrv/PenolPyrv_kinase-like_dom"/>
</dbReference>